<dbReference type="AlphaFoldDB" id="A0A917ASM6"/>
<dbReference type="InterPro" id="IPR011335">
    <property type="entry name" value="Restrct_endonuc-II-like"/>
</dbReference>
<accession>A0A917ASM6</accession>
<dbReference type="Proteomes" id="UP000633136">
    <property type="component" value="Unassembled WGS sequence"/>
</dbReference>
<name>A0A917ASM6_9MICC</name>
<evidence type="ECO:0008006" key="3">
    <source>
        <dbReference type="Google" id="ProtNLM"/>
    </source>
</evidence>
<reference evidence="1" key="2">
    <citation type="submission" date="2020-09" db="EMBL/GenBank/DDBJ databases">
        <authorList>
            <person name="Sun Q."/>
            <person name="Zhou Y."/>
        </authorList>
    </citation>
    <scope>NUCLEOTIDE SEQUENCE</scope>
    <source>
        <strain evidence="1">CGMCC 1.15388</strain>
    </source>
</reference>
<protein>
    <recommendedName>
        <fullName evidence="3">DUF559 domain-containing protein</fullName>
    </recommendedName>
</protein>
<dbReference type="RefSeq" id="WP_188684653.1">
    <property type="nucleotide sequence ID" value="NZ_BMIS01000006.1"/>
</dbReference>
<organism evidence="1 2">
    <name type="scientific">Nesterenkonia cremea</name>
    <dbReference type="NCBI Taxonomy" id="1882340"/>
    <lineage>
        <taxon>Bacteria</taxon>
        <taxon>Bacillati</taxon>
        <taxon>Actinomycetota</taxon>
        <taxon>Actinomycetes</taxon>
        <taxon>Micrococcales</taxon>
        <taxon>Micrococcaceae</taxon>
        <taxon>Nesterenkonia</taxon>
    </lineage>
</organism>
<dbReference type="Gene3D" id="3.40.960.10">
    <property type="entry name" value="VSR Endonuclease"/>
    <property type="match status" value="1"/>
</dbReference>
<gene>
    <name evidence="1" type="ORF">GCM10011401_17020</name>
</gene>
<reference evidence="1" key="1">
    <citation type="journal article" date="2014" name="Int. J. Syst. Evol. Microbiol.">
        <title>Complete genome sequence of Corynebacterium casei LMG S-19264T (=DSM 44701T), isolated from a smear-ripened cheese.</title>
        <authorList>
            <consortium name="US DOE Joint Genome Institute (JGI-PGF)"/>
            <person name="Walter F."/>
            <person name="Albersmeier A."/>
            <person name="Kalinowski J."/>
            <person name="Ruckert C."/>
        </authorList>
    </citation>
    <scope>NUCLEOTIDE SEQUENCE</scope>
    <source>
        <strain evidence="1">CGMCC 1.15388</strain>
    </source>
</reference>
<keyword evidence="2" id="KW-1185">Reference proteome</keyword>
<comment type="caution">
    <text evidence="1">The sequence shown here is derived from an EMBL/GenBank/DDBJ whole genome shotgun (WGS) entry which is preliminary data.</text>
</comment>
<evidence type="ECO:0000313" key="2">
    <source>
        <dbReference type="Proteomes" id="UP000633136"/>
    </source>
</evidence>
<dbReference type="EMBL" id="BMIS01000006">
    <property type="protein sequence ID" value="GGE70407.1"/>
    <property type="molecule type" value="Genomic_DNA"/>
</dbReference>
<dbReference type="SUPFAM" id="SSF52980">
    <property type="entry name" value="Restriction endonuclease-like"/>
    <property type="match status" value="1"/>
</dbReference>
<evidence type="ECO:0000313" key="1">
    <source>
        <dbReference type="EMBL" id="GGE70407.1"/>
    </source>
</evidence>
<proteinExistence type="predicted"/>
<sequence>MERSGIRVSAPHRLFIDRMADLTAPELVCVGDRLLRHPYRSREDRDEPYCTPEQLRSAVRRHPWTAGVVTAREALESVRIGSDSPPETLLRLAIAEAGLPEPELQAPCVPGRPGTAVGDMGYRDARIIIQYEGEHHFSAEQQAHDQWRNAEFEAEGWVVILVNRVDLAESFRRVVLRLNRLLTNAFS</sequence>